<dbReference type="PATRIC" id="fig|1618406.3.peg.116"/>
<dbReference type="GO" id="GO:0000287">
    <property type="term" value="F:magnesium ion binding"/>
    <property type="evidence" value="ECO:0007669"/>
    <property type="project" value="UniProtKB-UniRule"/>
</dbReference>
<dbReference type="CDD" id="cd00775">
    <property type="entry name" value="LysRS_core"/>
    <property type="match status" value="1"/>
</dbReference>
<keyword evidence="3 7" id="KW-0547">Nucleotide-binding</keyword>
<dbReference type="InterPro" id="IPR002313">
    <property type="entry name" value="Lys-tRNA-ligase_II"/>
</dbReference>
<dbReference type="Pfam" id="PF01336">
    <property type="entry name" value="tRNA_anti-codon"/>
    <property type="match status" value="1"/>
</dbReference>
<keyword evidence="2 7" id="KW-0479">Metal-binding</keyword>
<keyword evidence="7 8" id="KW-0460">Magnesium</keyword>
<comment type="subcellular location">
    <subcellularLocation>
        <location evidence="7">Cytoplasm</location>
    </subcellularLocation>
</comment>
<dbReference type="PROSITE" id="PS50862">
    <property type="entry name" value="AA_TRNA_LIGASE_II"/>
    <property type="match status" value="1"/>
</dbReference>
<proteinExistence type="inferred from homology"/>
<dbReference type="SUPFAM" id="SSF50249">
    <property type="entry name" value="Nucleic acid-binding proteins"/>
    <property type="match status" value="1"/>
</dbReference>
<organism evidence="10 11">
    <name type="scientific">Candidatus Curtissbacteria bacterium GW2011_GWA1_40_24</name>
    <dbReference type="NCBI Taxonomy" id="1618406"/>
    <lineage>
        <taxon>Bacteria</taxon>
        <taxon>Candidatus Curtissiibacteriota</taxon>
    </lineage>
</organism>
<dbReference type="NCBIfam" id="TIGR00499">
    <property type="entry name" value="lysS_bact"/>
    <property type="match status" value="1"/>
</dbReference>
<keyword evidence="4 7" id="KW-0067">ATP-binding</keyword>
<dbReference type="PANTHER" id="PTHR42918:SF15">
    <property type="entry name" value="LYSINE--TRNA LIGASE, CHLOROPLASTIC_MITOCHONDRIAL"/>
    <property type="match status" value="1"/>
</dbReference>
<evidence type="ECO:0000256" key="3">
    <source>
        <dbReference type="ARBA" id="ARBA00022741"/>
    </source>
</evidence>
<evidence type="ECO:0000256" key="8">
    <source>
        <dbReference type="RuleBase" id="RU000336"/>
    </source>
</evidence>
<dbReference type="GO" id="GO:0005524">
    <property type="term" value="F:ATP binding"/>
    <property type="evidence" value="ECO:0007669"/>
    <property type="project" value="UniProtKB-UniRule"/>
</dbReference>
<dbReference type="PRINTS" id="PR00982">
    <property type="entry name" value="TRNASYNTHLYS"/>
</dbReference>
<gene>
    <name evidence="7" type="primary">lysS</name>
    <name evidence="10" type="ORF">UT92_C0004G0003</name>
</gene>
<dbReference type="GO" id="GO:0004824">
    <property type="term" value="F:lysine-tRNA ligase activity"/>
    <property type="evidence" value="ECO:0007669"/>
    <property type="project" value="UniProtKB-UniRule"/>
</dbReference>
<keyword evidence="5 7" id="KW-0030">Aminoacyl-tRNA synthetase</keyword>
<reference evidence="10 11" key="1">
    <citation type="journal article" date="2015" name="Nature">
        <title>rRNA introns, odd ribosomes, and small enigmatic genomes across a large radiation of phyla.</title>
        <authorList>
            <person name="Brown C.T."/>
            <person name="Hug L.A."/>
            <person name="Thomas B.C."/>
            <person name="Sharon I."/>
            <person name="Castelle C.J."/>
            <person name="Singh A."/>
            <person name="Wilkins M.J."/>
            <person name="Williams K.H."/>
            <person name="Banfield J.F."/>
        </authorList>
    </citation>
    <scope>NUCLEOTIDE SEQUENCE [LARGE SCALE GENOMIC DNA]</scope>
</reference>
<keyword evidence="7" id="KW-0963">Cytoplasm</keyword>
<evidence type="ECO:0000256" key="6">
    <source>
        <dbReference type="ARBA" id="ARBA00048573"/>
    </source>
</evidence>
<dbReference type="InterPro" id="IPR018149">
    <property type="entry name" value="Lys-tRNA-synth_II_C"/>
</dbReference>
<comment type="cofactor">
    <cofactor evidence="7 8">
        <name>Mg(2+)</name>
        <dbReference type="ChEBI" id="CHEBI:18420"/>
    </cofactor>
    <text evidence="7 8">Binds 3 Mg(2+) ions per subunit.</text>
</comment>
<comment type="similarity">
    <text evidence="7">Belongs to the class-II aminoacyl-tRNA synthetase family.</text>
</comment>
<dbReference type="InterPro" id="IPR045864">
    <property type="entry name" value="aa-tRNA-synth_II/BPL/LPL"/>
</dbReference>
<evidence type="ECO:0000256" key="5">
    <source>
        <dbReference type="ARBA" id="ARBA00023146"/>
    </source>
</evidence>
<comment type="subunit">
    <text evidence="7">Homodimer.</text>
</comment>
<dbReference type="Pfam" id="PF00152">
    <property type="entry name" value="tRNA-synt_2"/>
    <property type="match status" value="1"/>
</dbReference>
<feature type="binding site" evidence="7">
    <location>
        <position position="399"/>
    </location>
    <ligand>
        <name>Mg(2+)</name>
        <dbReference type="ChEBI" id="CHEBI:18420"/>
        <label>2</label>
    </ligand>
</feature>
<dbReference type="InterPro" id="IPR044136">
    <property type="entry name" value="Lys-tRNA-ligase_II_N"/>
</dbReference>
<sequence>MEPLENLRKIRLDKLGKIRKLKIDPYPAKSEKKHQIAECLKSQGKNVQTAGRIIGFRTHGGSAFVDIFDESGKIQLFFSKSQLSNVSGQLLSLLDIGDFIEVAGKVDKTKAGETTVFVSDFKLLTKSVRPLPSTWYGLKDVEERYRKRYLDLLLNPQIKKTFEIRSKIIQAHREFLINRGYIEVETPVLQNLYGGGLARPFKTYHNALGIPLYMRISTELYLKRLIVAGFEKVFEIARIFRNEGIDKNHNPEFTMLETMTAYADYKDSMELVETMTEYTVKKVIGSKKVNWGKHKIDFSAPWKKMTMMEAVFAATGIDFGKIKSDTEAKKQALKLKVDLKPFQNTWGLILAAIFEEKAEQQLIQPTIVYDFPTETSPLAKRAKDPRFVERFEHFIAGMEASNNYSELNDPADLAERFKDERKKERLGEEEAHQTDSDFIEALEYGMPPTSGIGPSMDRLVMVLTDSPSIKDVILFPTLRPSKSKDKK</sequence>
<dbReference type="HAMAP" id="MF_00252">
    <property type="entry name" value="Lys_tRNA_synth_class2"/>
    <property type="match status" value="1"/>
</dbReference>
<feature type="binding site" evidence="7">
    <location>
        <position position="392"/>
    </location>
    <ligand>
        <name>Mg(2+)</name>
        <dbReference type="ChEBI" id="CHEBI:18420"/>
        <label>1</label>
    </ligand>
</feature>
<evidence type="ECO:0000313" key="11">
    <source>
        <dbReference type="Proteomes" id="UP000034489"/>
    </source>
</evidence>
<keyword evidence="1 7" id="KW-0436">Ligase</keyword>
<dbReference type="InterPro" id="IPR006195">
    <property type="entry name" value="aa-tRNA-synth_II"/>
</dbReference>
<dbReference type="GO" id="GO:0005829">
    <property type="term" value="C:cytosol"/>
    <property type="evidence" value="ECO:0007669"/>
    <property type="project" value="TreeGrafter"/>
</dbReference>
<protein>
    <recommendedName>
        <fullName evidence="7">Lysine--tRNA ligase</fullName>
        <ecNumber evidence="7">6.1.1.6</ecNumber>
    </recommendedName>
    <alternativeName>
        <fullName evidence="7">Lysyl-tRNA synthetase</fullName>
        <shortName evidence="7">LysRS</shortName>
    </alternativeName>
</protein>
<dbReference type="SUPFAM" id="SSF55681">
    <property type="entry name" value="Class II aaRS and biotin synthetases"/>
    <property type="match status" value="1"/>
</dbReference>
<dbReference type="InterPro" id="IPR012340">
    <property type="entry name" value="NA-bd_OB-fold"/>
</dbReference>
<dbReference type="Gene3D" id="3.30.930.10">
    <property type="entry name" value="Bira Bifunctional Protein, Domain 2"/>
    <property type="match status" value="1"/>
</dbReference>
<dbReference type="Proteomes" id="UP000034489">
    <property type="component" value="Unassembled WGS sequence"/>
</dbReference>
<name>A0A0G0UYZ5_9BACT</name>
<dbReference type="GO" id="GO:0006430">
    <property type="term" value="P:lysyl-tRNA aminoacylation"/>
    <property type="evidence" value="ECO:0007669"/>
    <property type="project" value="UniProtKB-UniRule"/>
</dbReference>
<accession>A0A0G0UYZ5</accession>
<dbReference type="NCBIfam" id="NF001756">
    <property type="entry name" value="PRK00484.1"/>
    <property type="match status" value="1"/>
</dbReference>
<feature type="domain" description="Aminoacyl-transfer RNA synthetases class-II family profile" evidence="9">
    <location>
        <begin position="162"/>
        <end position="480"/>
    </location>
</feature>
<comment type="caution">
    <text evidence="10">The sequence shown here is derived from an EMBL/GenBank/DDBJ whole genome shotgun (WGS) entry which is preliminary data.</text>
</comment>
<evidence type="ECO:0000256" key="7">
    <source>
        <dbReference type="HAMAP-Rule" id="MF_00252"/>
    </source>
</evidence>
<dbReference type="Gene3D" id="2.40.50.140">
    <property type="entry name" value="Nucleic acid-binding proteins"/>
    <property type="match status" value="1"/>
</dbReference>
<dbReference type="AlphaFoldDB" id="A0A0G0UYZ5"/>
<dbReference type="InterPro" id="IPR004364">
    <property type="entry name" value="Aa-tRNA-synt_II"/>
</dbReference>
<dbReference type="GO" id="GO:0000049">
    <property type="term" value="F:tRNA binding"/>
    <property type="evidence" value="ECO:0007669"/>
    <property type="project" value="TreeGrafter"/>
</dbReference>
<keyword evidence="7" id="KW-0648">Protein biosynthesis</keyword>
<dbReference type="EC" id="6.1.1.6" evidence="7"/>
<dbReference type="EMBL" id="LBYQ01000004">
    <property type="protein sequence ID" value="KKR55567.1"/>
    <property type="molecule type" value="Genomic_DNA"/>
</dbReference>
<comment type="catalytic activity">
    <reaction evidence="6 7 8">
        <text>tRNA(Lys) + L-lysine + ATP = L-lysyl-tRNA(Lys) + AMP + diphosphate</text>
        <dbReference type="Rhea" id="RHEA:20792"/>
        <dbReference type="Rhea" id="RHEA-COMP:9696"/>
        <dbReference type="Rhea" id="RHEA-COMP:9697"/>
        <dbReference type="ChEBI" id="CHEBI:30616"/>
        <dbReference type="ChEBI" id="CHEBI:32551"/>
        <dbReference type="ChEBI" id="CHEBI:33019"/>
        <dbReference type="ChEBI" id="CHEBI:78442"/>
        <dbReference type="ChEBI" id="CHEBI:78529"/>
        <dbReference type="ChEBI" id="CHEBI:456215"/>
        <dbReference type="EC" id="6.1.1.6"/>
    </reaction>
</comment>
<dbReference type="CDD" id="cd04322">
    <property type="entry name" value="LysRS_N"/>
    <property type="match status" value="1"/>
</dbReference>
<evidence type="ECO:0000259" key="9">
    <source>
        <dbReference type="PROSITE" id="PS50862"/>
    </source>
</evidence>
<evidence type="ECO:0000256" key="2">
    <source>
        <dbReference type="ARBA" id="ARBA00022723"/>
    </source>
</evidence>
<evidence type="ECO:0000256" key="4">
    <source>
        <dbReference type="ARBA" id="ARBA00022840"/>
    </source>
</evidence>
<dbReference type="InterPro" id="IPR004365">
    <property type="entry name" value="NA-bd_OB_tRNA"/>
</dbReference>
<evidence type="ECO:0000313" key="10">
    <source>
        <dbReference type="EMBL" id="KKR55567.1"/>
    </source>
</evidence>
<feature type="binding site" evidence="7">
    <location>
        <position position="399"/>
    </location>
    <ligand>
        <name>Mg(2+)</name>
        <dbReference type="ChEBI" id="CHEBI:18420"/>
        <label>1</label>
    </ligand>
</feature>
<dbReference type="PANTHER" id="PTHR42918">
    <property type="entry name" value="LYSYL-TRNA SYNTHETASE"/>
    <property type="match status" value="1"/>
</dbReference>
<evidence type="ECO:0000256" key="1">
    <source>
        <dbReference type="ARBA" id="ARBA00022598"/>
    </source>
</evidence>